<reference evidence="3 4" key="1">
    <citation type="submission" date="2019-10" db="EMBL/GenBank/DDBJ databases">
        <title>Nonomuraea sp. nov., isolated from Phyllanthus amarus.</title>
        <authorList>
            <person name="Klykleung N."/>
            <person name="Tanasupawat S."/>
        </authorList>
    </citation>
    <scope>NUCLEOTIDE SEQUENCE [LARGE SCALE GENOMIC DNA]</scope>
    <source>
        <strain evidence="3 4">PA1-10</strain>
    </source>
</reference>
<dbReference type="InterPro" id="IPR050278">
    <property type="entry name" value="Serine_Prot_S9B/DPPIV"/>
</dbReference>
<dbReference type="GO" id="GO:0008236">
    <property type="term" value="F:serine-type peptidase activity"/>
    <property type="evidence" value="ECO:0007669"/>
    <property type="project" value="InterPro"/>
</dbReference>
<keyword evidence="4" id="KW-1185">Reference proteome</keyword>
<proteinExistence type="predicted"/>
<organism evidence="3 4">
    <name type="scientific">Nonomuraea phyllanthi</name>
    <dbReference type="NCBI Taxonomy" id="2219224"/>
    <lineage>
        <taxon>Bacteria</taxon>
        <taxon>Bacillati</taxon>
        <taxon>Actinomycetota</taxon>
        <taxon>Actinomycetes</taxon>
        <taxon>Streptosporangiales</taxon>
        <taxon>Streptosporangiaceae</taxon>
        <taxon>Nonomuraea</taxon>
    </lineage>
</organism>
<dbReference type="InterPro" id="IPR002469">
    <property type="entry name" value="Peptidase_S9B_N"/>
</dbReference>
<evidence type="ECO:0000259" key="1">
    <source>
        <dbReference type="Pfam" id="PF00326"/>
    </source>
</evidence>
<dbReference type="GO" id="GO:0006508">
    <property type="term" value="P:proteolysis"/>
    <property type="evidence" value="ECO:0007669"/>
    <property type="project" value="InterPro"/>
</dbReference>
<dbReference type="SUPFAM" id="SSF53474">
    <property type="entry name" value="alpha/beta-Hydrolases"/>
    <property type="match status" value="1"/>
</dbReference>
<dbReference type="AlphaFoldDB" id="A0A5C4VK60"/>
<dbReference type="Pfam" id="PF00930">
    <property type="entry name" value="DPPIV_N"/>
    <property type="match status" value="1"/>
</dbReference>
<dbReference type="PANTHER" id="PTHR11731">
    <property type="entry name" value="PROTEASE FAMILY S9B,C DIPEPTIDYL-PEPTIDASE IV-RELATED"/>
    <property type="match status" value="1"/>
</dbReference>
<name>A0A5C4VK60_9ACTN</name>
<feature type="domain" description="Dipeptidylpeptidase IV N-terminal" evidence="2">
    <location>
        <begin position="96"/>
        <end position="375"/>
    </location>
</feature>
<dbReference type="OrthoDB" id="9812921at2"/>
<protein>
    <submittedName>
        <fullName evidence="3">Prolyl oligopeptidase family serine peptidase</fullName>
    </submittedName>
</protein>
<dbReference type="Proteomes" id="UP000312512">
    <property type="component" value="Unassembled WGS sequence"/>
</dbReference>
<dbReference type="Gene3D" id="2.140.10.30">
    <property type="entry name" value="Dipeptidylpeptidase IV, N-terminal domain"/>
    <property type="match status" value="1"/>
</dbReference>
<gene>
    <name evidence="3" type="ORF">FH608_040715</name>
</gene>
<dbReference type="Gene3D" id="3.40.50.1820">
    <property type="entry name" value="alpha/beta hydrolase"/>
    <property type="match status" value="1"/>
</dbReference>
<evidence type="ECO:0000313" key="4">
    <source>
        <dbReference type="Proteomes" id="UP000312512"/>
    </source>
</evidence>
<dbReference type="Pfam" id="PF00326">
    <property type="entry name" value="Peptidase_S9"/>
    <property type="match status" value="1"/>
</dbReference>
<dbReference type="SUPFAM" id="SSF82171">
    <property type="entry name" value="DPP6 N-terminal domain-like"/>
    <property type="match status" value="1"/>
</dbReference>
<sequence>MNNPSLPLQYARTRRFTLGRPRSFTLSPDGGRVVFLRTRGGQDPVTCLWEMDVASGRERLIADPGSTDEQPSQAEAVRRERAREQSVGITAYSTDNRVRRVAYALGGQIWLADLDDGDGRVRPLPAHGPAVAPCLDPSGSSIAYVSGGALRAISTRGLTDQALAVPEGSQVTYGLPEHVAAESMGRQRAFWWAPDGARLLVARADVTRVQRWYIADPADPARPPVEIAYPAAGTANADVSLWIIDVSGGRVAVDWDRRAFEYVTAACWSGPEPLVVVQSRDQKTMRVLSVDPETGATAVRRQDTDPCWVQIVPGVPALTAGGRLVWTADLNDTRRLLIDDVPVTPPGLNVREVLGTDGETVLFTASAEPTETGLWTYDPDTGSVPFADGPGVHHGHRRGGTTVVVAESLDHHGAHITVHGGQGQEVPITSFAETPVLTPRIELLRAGEHELRTAVLFPAGHVPGSRRLPVLMDPYGGPAAQRVQAARDRFLVSQWFADQGFAVIVADGRGTPGRGWSWERAIHGDRASTALADQVTALHEAADRHPDLDLGRVGIRGWSFGGFLAALAVLREPEVFHAAVAGAGVYDQRLYDTHWSERFLGHPADDPAAYDRSSLIDDAPRLRRPLMLIHGLADDNVNAAHTFRLSSALTATGRPHTVLPLPNVTHMTPQVKIAEKLLIVEADFFQRTLSTFRAPDRAGGEAMR</sequence>
<evidence type="ECO:0000313" key="3">
    <source>
        <dbReference type="EMBL" id="KAB8189166.1"/>
    </source>
</evidence>
<dbReference type="InterPro" id="IPR001375">
    <property type="entry name" value="Peptidase_S9_cat"/>
</dbReference>
<accession>A0A5C4VK60</accession>
<dbReference type="InterPro" id="IPR029058">
    <property type="entry name" value="AB_hydrolase_fold"/>
</dbReference>
<dbReference type="RefSeq" id="WP_139635764.1">
    <property type="nucleotide sequence ID" value="NZ_VDLX02000021.1"/>
</dbReference>
<dbReference type="Pfam" id="PF07676">
    <property type="entry name" value="PD40"/>
    <property type="match status" value="1"/>
</dbReference>
<feature type="domain" description="Peptidase S9 prolyl oligopeptidase catalytic" evidence="1">
    <location>
        <begin position="493"/>
        <end position="689"/>
    </location>
</feature>
<comment type="caution">
    <text evidence="3">The sequence shown here is derived from an EMBL/GenBank/DDBJ whole genome shotgun (WGS) entry which is preliminary data.</text>
</comment>
<dbReference type="EMBL" id="VDLX02000021">
    <property type="protein sequence ID" value="KAB8189166.1"/>
    <property type="molecule type" value="Genomic_DNA"/>
</dbReference>
<evidence type="ECO:0000259" key="2">
    <source>
        <dbReference type="Pfam" id="PF00930"/>
    </source>
</evidence>
<dbReference type="InterPro" id="IPR011659">
    <property type="entry name" value="WD40"/>
</dbReference>
<dbReference type="GO" id="GO:0008239">
    <property type="term" value="F:dipeptidyl-peptidase activity"/>
    <property type="evidence" value="ECO:0007669"/>
    <property type="project" value="TreeGrafter"/>
</dbReference>
<dbReference type="PANTHER" id="PTHR11731:SF193">
    <property type="entry name" value="DIPEPTIDYL PEPTIDASE 9"/>
    <property type="match status" value="1"/>
</dbReference>